<evidence type="ECO:0000256" key="4">
    <source>
        <dbReference type="ARBA" id="ARBA00022692"/>
    </source>
</evidence>
<dbReference type="PANTHER" id="PTHR30193:SF37">
    <property type="entry name" value="INNER MEMBRANE ABC TRANSPORTER PERMEASE PROTEIN YCJO"/>
    <property type="match status" value="1"/>
</dbReference>
<feature type="transmembrane region" description="Helical" evidence="7">
    <location>
        <begin position="69"/>
        <end position="91"/>
    </location>
</feature>
<keyword evidence="6 7" id="KW-0472">Membrane</keyword>
<keyword evidence="3" id="KW-1003">Cell membrane</keyword>
<evidence type="ECO:0000256" key="1">
    <source>
        <dbReference type="ARBA" id="ARBA00004651"/>
    </source>
</evidence>
<evidence type="ECO:0000259" key="8">
    <source>
        <dbReference type="PROSITE" id="PS50928"/>
    </source>
</evidence>
<comment type="subcellular location">
    <subcellularLocation>
        <location evidence="1 7">Cell membrane</location>
        <topology evidence="1 7">Multi-pass membrane protein</topology>
    </subcellularLocation>
</comment>
<dbReference type="Gene3D" id="1.10.3720.10">
    <property type="entry name" value="MetI-like"/>
    <property type="match status" value="1"/>
</dbReference>
<evidence type="ECO:0000313" key="10">
    <source>
        <dbReference type="Proteomes" id="UP000681290"/>
    </source>
</evidence>
<reference evidence="9 10" key="1">
    <citation type="submission" date="2021-03" db="EMBL/GenBank/DDBJ databases">
        <title>Antimicrobial resistance genes in bacteria isolated from Japanese honey, and their potential for conferring macrolide and lincosamide resistance in the American foulbrood pathogen Paenibacillus larvae.</title>
        <authorList>
            <person name="Okamoto M."/>
            <person name="Kumagai M."/>
            <person name="Kanamori H."/>
            <person name="Takamatsu D."/>
        </authorList>
    </citation>
    <scope>NUCLEOTIDE SEQUENCE [LARGE SCALE GENOMIC DNA]</scope>
    <source>
        <strain evidence="9 10">J15TS10</strain>
    </source>
</reference>
<evidence type="ECO:0000256" key="5">
    <source>
        <dbReference type="ARBA" id="ARBA00022989"/>
    </source>
</evidence>
<dbReference type="Proteomes" id="UP000681290">
    <property type="component" value="Unassembled WGS sequence"/>
</dbReference>
<gene>
    <name evidence="9" type="ORF">J15TS10_13540</name>
</gene>
<keyword evidence="10" id="KW-1185">Reference proteome</keyword>
<dbReference type="PROSITE" id="PS50928">
    <property type="entry name" value="ABC_TM1"/>
    <property type="match status" value="1"/>
</dbReference>
<dbReference type="InterPro" id="IPR051393">
    <property type="entry name" value="ABC_transporter_permease"/>
</dbReference>
<accession>A0ABQ4MNF4</accession>
<dbReference type="InterPro" id="IPR000515">
    <property type="entry name" value="MetI-like"/>
</dbReference>
<comment type="similarity">
    <text evidence="7">Belongs to the binding-protein-dependent transport system permease family.</text>
</comment>
<protein>
    <submittedName>
        <fullName evidence="9">ABC transporter permease</fullName>
    </submittedName>
</protein>
<evidence type="ECO:0000256" key="2">
    <source>
        <dbReference type="ARBA" id="ARBA00022448"/>
    </source>
</evidence>
<dbReference type="PANTHER" id="PTHR30193">
    <property type="entry name" value="ABC TRANSPORTER PERMEASE PROTEIN"/>
    <property type="match status" value="1"/>
</dbReference>
<keyword evidence="2 7" id="KW-0813">Transport</keyword>
<feature type="transmembrane region" description="Helical" evidence="7">
    <location>
        <begin position="204"/>
        <end position="224"/>
    </location>
</feature>
<evidence type="ECO:0000313" key="9">
    <source>
        <dbReference type="EMBL" id="GIP57540.1"/>
    </source>
</evidence>
<evidence type="ECO:0000256" key="3">
    <source>
        <dbReference type="ARBA" id="ARBA00022475"/>
    </source>
</evidence>
<sequence length="287" mass="31876">MKSTKSLYSYGFLLPAGIIFFIFFLLPTMVSFFFSMTRWTLTDWEFIGLDNFIMFFKESSLNIGFRNTFIYAVMTSGTKVVLGLLLAVLLTSSIRSKDFLRSVVFFPTLISTIAVGITFSYLMHPSRGLINTALAALGIQGPNWLGDPALAIYSVGLVDIWKGVGFATVIYIAGMMSIPADYYEAVDIDGGNAFRKFWHITLPLIRPAMNSVIILSFIGGLRTFDLVWTMTKGGPGFSSDLIASIIYKQYQGGFYGLSTAGNVILFVIVAVLAFPLYRFLTKREVDL</sequence>
<dbReference type="SUPFAM" id="SSF161098">
    <property type="entry name" value="MetI-like"/>
    <property type="match status" value="1"/>
</dbReference>
<keyword evidence="5 7" id="KW-1133">Transmembrane helix</keyword>
<feature type="transmembrane region" description="Helical" evidence="7">
    <location>
        <begin position="12"/>
        <end position="34"/>
    </location>
</feature>
<dbReference type="EMBL" id="BOSM01000002">
    <property type="protein sequence ID" value="GIP57540.1"/>
    <property type="molecule type" value="Genomic_DNA"/>
</dbReference>
<evidence type="ECO:0000256" key="6">
    <source>
        <dbReference type="ARBA" id="ARBA00023136"/>
    </source>
</evidence>
<dbReference type="CDD" id="cd06261">
    <property type="entry name" value="TM_PBP2"/>
    <property type="match status" value="1"/>
</dbReference>
<evidence type="ECO:0000256" key="7">
    <source>
        <dbReference type="RuleBase" id="RU363032"/>
    </source>
</evidence>
<feature type="transmembrane region" description="Helical" evidence="7">
    <location>
        <begin position="254"/>
        <end position="277"/>
    </location>
</feature>
<proteinExistence type="inferred from homology"/>
<dbReference type="RefSeq" id="WP_213589848.1">
    <property type="nucleotide sequence ID" value="NZ_BOSM01000002.1"/>
</dbReference>
<feature type="domain" description="ABC transmembrane type-1" evidence="8">
    <location>
        <begin position="65"/>
        <end position="276"/>
    </location>
</feature>
<organism evidence="9 10">
    <name type="scientific">Paenibacillus woosongensis</name>
    <dbReference type="NCBI Taxonomy" id="307580"/>
    <lineage>
        <taxon>Bacteria</taxon>
        <taxon>Bacillati</taxon>
        <taxon>Bacillota</taxon>
        <taxon>Bacilli</taxon>
        <taxon>Bacillales</taxon>
        <taxon>Paenibacillaceae</taxon>
        <taxon>Paenibacillus</taxon>
    </lineage>
</organism>
<keyword evidence="4 7" id="KW-0812">Transmembrane</keyword>
<name>A0ABQ4MNF4_9BACL</name>
<dbReference type="Pfam" id="PF00528">
    <property type="entry name" value="BPD_transp_1"/>
    <property type="match status" value="1"/>
</dbReference>
<comment type="caution">
    <text evidence="9">The sequence shown here is derived from an EMBL/GenBank/DDBJ whole genome shotgun (WGS) entry which is preliminary data.</text>
</comment>
<dbReference type="InterPro" id="IPR035906">
    <property type="entry name" value="MetI-like_sf"/>
</dbReference>
<feature type="transmembrane region" description="Helical" evidence="7">
    <location>
        <begin position="150"/>
        <end position="173"/>
    </location>
</feature>
<feature type="transmembrane region" description="Helical" evidence="7">
    <location>
        <begin position="103"/>
        <end position="123"/>
    </location>
</feature>